<name>A0A4U3MI02_9ACTN</name>
<dbReference type="InterPro" id="IPR025332">
    <property type="entry name" value="DUF4238"/>
</dbReference>
<dbReference type="RefSeq" id="WP_137247590.1">
    <property type="nucleotide sequence ID" value="NZ_SZQA01000012.1"/>
</dbReference>
<proteinExistence type="predicted"/>
<dbReference type="OrthoDB" id="580988at2"/>
<accession>A0A4U3MI02</accession>
<keyword evidence="2" id="KW-1185">Reference proteome</keyword>
<dbReference type="Proteomes" id="UP000308705">
    <property type="component" value="Unassembled WGS sequence"/>
</dbReference>
<comment type="caution">
    <text evidence="1">The sequence shown here is derived from an EMBL/GenBank/DDBJ whole genome shotgun (WGS) entry which is preliminary data.</text>
</comment>
<sequence length="347" mass="39703">MKDRHHAPRKQRRKRHHYLPESYLLSWADDREQVMVRRRDRNQPFPSAITNVAVEAGLYAIPTPDGPDDSVEVALSDIEGPLSNHLAVLREERTPSKNSDTRWEISYLIALQLVRTPEHMGRMMFPEAAAKSTGESPISRNGMRRFLAERYLGEDPEEGELQGALTFANYLLSKEAPTKEEIMASAFRLAEEEYAPRLTKMAWSVERSPKHPFITTDRPVAAWRRDPHNLERIGAGLESADEVHFPLGPNDLLVLRPRFPEKRYIVEPERAKQVNRHLSTSCYQMAISRLDDVDELTRVPLSHIRPALRFNLGPLFTEGVNGNLLPTGREILHMYVPYGDNTRRGST</sequence>
<evidence type="ECO:0000313" key="2">
    <source>
        <dbReference type="Proteomes" id="UP000308705"/>
    </source>
</evidence>
<reference evidence="1 2" key="1">
    <citation type="submission" date="2019-04" db="EMBL/GenBank/DDBJ databases">
        <title>Herbidospora sp. NEAU-GS14.nov., a novel actinomycete isolated from soil.</title>
        <authorList>
            <person name="Han L."/>
        </authorList>
    </citation>
    <scope>NUCLEOTIDE SEQUENCE [LARGE SCALE GENOMIC DNA]</scope>
    <source>
        <strain evidence="1 2">NEAU-GS14</strain>
    </source>
</reference>
<dbReference type="EMBL" id="SZQA01000012">
    <property type="protein sequence ID" value="TKK88132.1"/>
    <property type="molecule type" value="Genomic_DNA"/>
</dbReference>
<dbReference type="Pfam" id="PF14022">
    <property type="entry name" value="DUF4238"/>
    <property type="match status" value="1"/>
</dbReference>
<organism evidence="1 2">
    <name type="scientific">Herbidospora galbida</name>
    <dbReference type="NCBI Taxonomy" id="2575442"/>
    <lineage>
        <taxon>Bacteria</taxon>
        <taxon>Bacillati</taxon>
        <taxon>Actinomycetota</taxon>
        <taxon>Actinomycetes</taxon>
        <taxon>Streptosporangiales</taxon>
        <taxon>Streptosporangiaceae</taxon>
        <taxon>Herbidospora</taxon>
    </lineage>
</organism>
<evidence type="ECO:0000313" key="1">
    <source>
        <dbReference type="EMBL" id="TKK88132.1"/>
    </source>
</evidence>
<protein>
    <submittedName>
        <fullName evidence="1">DUF4238 domain-containing protein</fullName>
    </submittedName>
</protein>
<gene>
    <name evidence="1" type="ORF">FDA94_14525</name>
</gene>
<dbReference type="AlphaFoldDB" id="A0A4U3MI02"/>